<name>A0A8R7UGN8_TRIUA</name>
<evidence type="ECO:0000313" key="3">
    <source>
        <dbReference type="Proteomes" id="UP000015106"/>
    </source>
</evidence>
<reference evidence="2" key="3">
    <citation type="submission" date="2022-06" db="UniProtKB">
        <authorList>
            <consortium name="EnsemblPlants"/>
        </authorList>
    </citation>
    <scope>IDENTIFICATION</scope>
</reference>
<gene>
    <name evidence="2" type="primary">LOC125508542</name>
</gene>
<dbReference type="EnsemblPlants" id="TuG1812G0500001481.01.T02">
    <property type="protein sequence ID" value="TuG1812G0500001481.01.T02"/>
    <property type="gene ID" value="TuG1812G0500001481.01"/>
</dbReference>
<reference evidence="2" key="2">
    <citation type="submission" date="2018-03" db="EMBL/GenBank/DDBJ databases">
        <title>The Triticum urartu genome reveals the dynamic nature of wheat genome evolution.</title>
        <authorList>
            <person name="Ling H."/>
            <person name="Ma B."/>
            <person name="Shi X."/>
            <person name="Liu H."/>
            <person name="Dong L."/>
            <person name="Sun H."/>
            <person name="Cao Y."/>
            <person name="Gao Q."/>
            <person name="Zheng S."/>
            <person name="Li Y."/>
            <person name="Yu Y."/>
            <person name="Du H."/>
            <person name="Qi M."/>
            <person name="Li Y."/>
            <person name="Yu H."/>
            <person name="Cui Y."/>
            <person name="Wang N."/>
            <person name="Chen C."/>
            <person name="Wu H."/>
            <person name="Zhao Y."/>
            <person name="Zhang J."/>
            <person name="Li Y."/>
            <person name="Zhou W."/>
            <person name="Zhang B."/>
            <person name="Hu W."/>
            <person name="Eijk M."/>
            <person name="Tang J."/>
            <person name="Witsenboer H."/>
            <person name="Zhao S."/>
            <person name="Li Z."/>
            <person name="Zhang A."/>
            <person name="Wang D."/>
            <person name="Liang C."/>
        </authorList>
    </citation>
    <scope>NUCLEOTIDE SEQUENCE [LARGE SCALE GENOMIC DNA]</scope>
    <source>
        <strain evidence="2">cv. G1812</strain>
    </source>
</reference>
<dbReference type="Gramene" id="TuG1812G0500001481.01.T02">
    <property type="protein sequence ID" value="TuG1812G0500001481.01.T02"/>
    <property type="gene ID" value="TuG1812G0500001481.01"/>
</dbReference>
<dbReference type="AlphaFoldDB" id="A0A8R7UGN8"/>
<accession>A0A8R7UGN8</accession>
<organism evidence="2 3">
    <name type="scientific">Triticum urartu</name>
    <name type="common">Red wild einkorn</name>
    <name type="synonym">Crithodium urartu</name>
    <dbReference type="NCBI Taxonomy" id="4572"/>
    <lineage>
        <taxon>Eukaryota</taxon>
        <taxon>Viridiplantae</taxon>
        <taxon>Streptophyta</taxon>
        <taxon>Embryophyta</taxon>
        <taxon>Tracheophyta</taxon>
        <taxon>Spermatophyta</taxon>
        <taxon>Magnoliopsida</taxon>
        <taxon>Liliopsida</taxon>
        <taxon>Poales</taxon>
        <taxon>Poaceae</taxon>
        <taxon>BOP clade</taxon>
        <taxon>Pooideae</taxon>
        <taxon>Triticodae</taxon>
        <taxon>Triticeae</taxon>
        <taxon>Triticinae</taxon>
        <taxon>Triticum</taxon>
    </lineage>
</organism>
<keyword evidence="3" id="KW-1185">Reference proteome</keyword>
<evidence type="ECO:0000256" key="1">
    <source>
        <dbReference type="SAM" id="MobiDB-lite"/>
    </source>
</evidence>
<dbReference type="Proteomes" id="UP000015106">
    <property type="component" value="Chromosome 5"/>
</dbReference>
<feature type="region of interest" description="Disordered" evidence="1">
    <location>
        <begin position="1"/>
        <end position="28"/>
    </location>
</feature>
<sequence>SAAFPSARSSSHPTPEHHQRSGKASIHGRLHLQRPWDWGRLRRRLRIRSRMGVRRCGMIHFFRRKLSVRFLHRSSFKGGARTWNRFSFKHIREN</sequence>
<proteinExistence type="predicted"/>
<reference evidence="3" key="1">
    <citation type="journal article" date="2013" name="Nature">
        <title>Draft genome of the wheat A-genome progenitor Triticum urartu.</title>
        <authorList>
            <person name="Ling H.Q."/>
            <person name="Zhao S."/>
            <person name="Liu D."/>
            <person name="Wang J."/>
            <person name="Sun H."/>
            <person name="Zhang C."/>
            <person name="Fan H."/>
            <person name="Li D."/>
            <person name="Dong L."/>
            <person name="Tao Y."/>
            <person name="Gao C."/>
            <person name="Wu H."/>
            <person name="Li Y."/>
            <person name="Cui Y."/>
            <person name="Guo X."/>
            <person name="Zheng S."/>
            <person name="Wang B."/>
            <person name="Yu K."/>
            <person name="Liang Q."/>
            <person name="Yang W."/>
            <person name="Lou X."/>
            <person name="Chen J."/>
            <person name="Feng M."/>
            <person name="Jian J."/>
            <person name="Zhang X."/>
            <person name="Luo G."/>
            <person name="Jiang Y."/>
            <person name="Liu J."/>
            <person name="Wang Z."/>
            <person name="Sha Y."/>
            <person name="Zhang B."/>
            <person name="Wu H."/>
            <person name="Tang D."/>
            <person name="Shen Q."/>
            <person name="Xue P."/>
            <person name="Zou S."/>
            <person name="Wang X."/>
            <person name="Liu X."/>
            <person name="Wang F."/>
            <person name="Yang Y."/>
            <person name="An X."/>
            <person name="Dong Z."/>
            <person name="Zhang K."/>
            <person name="Zhang X."/>
            <person name="Luo M.C."/>
            <person name="Dvorak J."/>
            <person name="Tong Y."/>
            <person name="Wang J."/>
            <person name="Yang H."/>
            <person name="Li Z."/>
            <person name="Wang D."/>
            <person name="Zhang A."/>
            <person name="Wang J."/>
        </authorList>
    </citation>
    <scope>NUCLEOTIDE SEQUENCE</scope>
    <source>
        <strain evidence="3">cv. G1812</strain>
    </source>
</reference>
<evidence type="ECO:0000313" key="2">
    <source>
        <dbReference type="EnsemblPlants" id="TuG1812G0500001481.01.T02"/>
    </source>
</evidence>
<protein>
    <submittedName>
        <fullName evidence="2">Uncharacterized protein</fullName>
    </submittedName>
</protein>